<dbReference type="SUPFAM" id="SSF89796">
    <property type="entry name" value="CoA-transferase family III (CaiB/BaiF)"/>
    <property type="match status" value="1"/>
</dbReference>
<dbReference type="EMBL" id="WEIO01000001">
    <property type="protein sequence ID" value="KAB7709009.1"/>
    <property type="molecule type" value="Genomic_DNA"/>
</dbReference>
<gene>
    <name evidence="1" type="ORF">F9802_02425</name>
</gene>
<comment type="caution">
    <text evidence="1">The sequence shown here is derived from an EMBL/GenBank/DDBJ whole genome shotgun (WGS) entry which is preliminary data.</text>
</comment>
<keyword evidence="1" id="KW-0808">Transferase</keyword>
<evidence type="ECO:0000313" key="2">
    <source>
        <dbReference type="Proteomes" id="UP000429595"/>
    </source>
</evidence>
<dbReference type="InterPro" id="IPR003673">
    <property type="entry name" value="CoA-Trfase_fam_III"/>
</dbReference>
<dbReference type="RefSeq" id="WP_152149535.1">
    <property type="nucleotide sequence ID" value="NZ_WEIO01000001.1"/>
</dbReference>
<dbReference type="Gene3D" id="3.30.1540.10">
    <property type="entry name" value="formyl-coa transferase, domain 3"/>
    <property type="match status" value="1"/>
</dbReference>
<accession>A0A6I1FJW6</accession>
<keyword evidence="2" id="KW-1185">Reference proteome</keyword>
<dbReference type="InterPro" id="IPR044855">
    <property type="entry name" value="CoA-Trfase_III_dom3_sf"/>
</dbReference>
<dbReference type="InterPro" id="IPR023606">
    <property type="entry name" value="CoA-Trfase_III_dom_1_sf"/>
</dbReference>
<dbReference type="InterPro" id="IPR050509">
    <property type="entry name" value="CoA-transferase_III"/>
</dbReference>
<dbReference type="Pfam" id="PF02515">
    <property type="entry name" value="CoA_transf_3"/>
    <property type="match status" value="1"/>
</dbReference>
<organism evidence="1 2">
    <name type="scientific">Bacillus aerolatus</name>
    <dbReference type="NCBI Taxonomy" id="2653354"/>
    <lineage>
        <taxon>Bacteria</taxon>
        <taxon>Bacillati</taxon>
        <taxon>Bacillota</taxon>
        <taxon>Bacilli</taxon>
        <taxon>Bacillales</taxon>
        <taxon>Bacillaceae</taxon>
        <taxon>Bacillus</taxon>
    </lineage>
</organism>
<dbReference type="PANTHER" id="PTHR48228:SF5">
    <property type="entry name" value="ALPHA-METHYLACYL-COA RACEMASE"/>
    <property type="match status" value="1"/>
</dbReference>
<protein>
    <submittedName>
        <fullName evidence="1">CoA transferase</fullName>
    </submittedName>
</protein>
<reference evidence="1 2" key="1">
    <citation type="submission" date="2019-10" db="EMBL/GenBank/DDBJ databases">
        <title>Bacillus aerolatum sp. nov., isolated from bioaerosol of sport playgrounds.</title>
        <authorList>
            <person name="Chen P."/>
            <person name="Zhang G."/>
        </authorList>
    </citation>
    <scope>NUCLEOTIDE SEQUENCE [LARGE SCALE GENOMIC DNA]</scope>
    <source>
        <strain evidence="1 2">CX253</strain>
    </source>
</reference>
<name>A0A6I1FJW6_9BACI</name>
<sequence>MLEGIKIIDFSNYLPGPFAAMRLGDLGAEIIKIESPSGDPARRVEKAIYLANNRNKKSVVLNLKEEAARESALKLISEADVVIESFRPGVMKRLGLDYDTVKRVKPDIIYCSISGYGQSGTFSILGSHDLNYMALSGVLSQLKDKEGKPVHPTMTFADLIGSLAANESILAALIARQKTGEGCFLDLSLTDALTAFMANHLVIEKMSGYEHGVKALSGEIISYCLYETKDGRYMSLAALELNFWKNFCAAVNKEEWVSAHTSKTTDDNEVYEDIVKLFQSRTFQEWTAFSEKIDCCMAPVLETSELAENCYMKEREMVTEKWGLPFVKTQVKPTLEEASKPPKKGEHTAEVLAGHPMMFSNK</sequence>
<dbReference type="AlphaFoldDB" id="A0A6I1FJW6"/>
<evidence type="ECO:0000313" key="1">
    <source>
        <dbReference type="EMBL" id="KAB7709009.1"/>
    </source>
</evidence>
<proteinExistence type="predicted"/>
<dbReference type="GO" id="GO:0016740">
    <property type="term" value="F:transferase activity"/>
    <property type="evidence" value="ECO:0007669"/>
    <property type="project" value="UniProtKB-KW"/>
</dbReference>
<dbReference type="Proteomes" id="UP000429595">
    <property type="component" value="Unassembled WGS sequence"/>
</dbReference>
<dbReference type="PANTHER" id="PTHR48228">
    <property type="entry name" value="SUCCINYL-COA--D-CITRAMALATE COA-TRANSFERASE"/>
    <property type="match status" value="1"/>
</dbReference>
<dbReference type="Gene3D" id="3.40.50.10540">
    <property type="entry name" value="Crotonobetainyl-coa:carnitine coa-transferase, domain 1"/>
    <property type="match status" value="1"/>
</dbReference>